<keyword evidence="3" id="KW-0547">Nucleotide-binding</keyword>
<dbReference type="Pfam" id="PF00005">
    <property type="entry name" value="ABC_tran"/>
    <property type="match status" value="1"/>
</dbReference>
<dbReference type="InterPro" id="IPR003593">
    <property type="entry name" value="AAA+_ATPase"/>
</dbReference>
<dbReference type="InterPro" id="IPR027417">
    <property type="entry name" value="P-loop_NTPase"/>
</dbReference>
<evidence type="ECO:0000256" key="1">
    <source>
        <dbReference type="ARBA" id="ARBA00005417"/>
    </source>
</evidence>
<dbReference type="SUPFAM" id="SSF52540">
    <property type="entry name" value="P-loop containing nucleoside triphosphate hydrolases"/>
    <property type="match status" value="1"/>
</dbReference>
<evidence type="ECO:0000256" key="4">
    <source>
        <dbReference type="ARBA" id="ARBA00022840"/>
    </source>
</evidence>
<comment type="caution">
    <text evidence="6">The sequence shown here is derived from an EMBL/GenBank/DDBJ whole genome shotgun (WGS) entry which is preliminary data.</text>
</comment>
<evidence type="ECO:0000259" key="5">
    <source>
        <dbReference type="PROSITE" id="PS50893"/>
    </source>
</evidence>
<dbReference type="PROSITE" id="PS50893">
    <property type="entry name" value="ABC_TRANSPORTER_2"/>
    <property type="match status" value="1"/>
</dbReference>
<reference evidence="6" key="1">
    <citation type="submission" date="2020-11" db="EMBL/GenBank/DDBJ databases">
        <title>Nocardioides cynanchi sp. nov., isolated from soil of rhizosphere of Cynanchum wilfordii.</title>
        <authorList>
            <person name="Lee J.-S."/>
            <person name="Suh M.K."/>
            <person name="Kim J.-S."/>
        </authorList>
    </citation>
    <scope>NUCLEOTIDE SEQUENCE</scope>
    <source>
        <strain evidence="6">KCTC 19276</strain>
    </source>
</reference>
<dbReference type="GO" id="GO:0005524">
    <property type="term" value="F:ATP binding"/>
    <property type="evidence" value="ECO:0007669"/>
    <property type="project" value="UniProtKB-KW"/>
</dbReference>
<feature type="domain" description="ABC transporter" evidence="5">
    <location>
        <begin position="4"/>
        <end position="235"/>
    </location>
</feature>
<dbReference type="EMBL" id="JADKPO010000018">
    <property type="protein sequence ID" value="MBF4768931.1"/>
    <property type="molecule type" value="Genomic_DNA"/>
</dbReference>
<dbReference type="Gene3D" id="3.40.50.300">
    <property type="entry name" value="P-loop containing nucleotide triphosphate hydrolases"/>
    <property type="match status" value="1"/>
</dbReference>
<dbReference type="InterPro" id="IPR017871">
    <property type="entry name" value="ABC_transporter-like_CS"/>
</dbReference>
<dbReference type="RefSeq" id="WP_194697073.1">
    <property type="nucleotide sequence ID" value="NZ_JADKPO010000018.1"/>
</dbReference>
<dbReference type="SMART" id="SM00382">
    <property type="entry name" value="AAA"/>
    <property type="match status" value="1"/>
</dbReference>
<organism evidence="6 7">
    <name type="scientific">Nocardioides agariphilus</name>
    <dbReference type="NCBI Taxonomy" id="433664"/>
    <lineage>
        <taxon>Bacteria</taxon>
        <taxon>Bacillati</taxon>
        <taxon>Actinomycetota</taxon>
        <taxon>Actinomycetes</taxon>
        <taxon>Propionibacteriales</taxon>
        <taxon>Nocardioidaceae</taxon>
        <taxon>Nocardioides</taxon>
    </lineage>
</organism>
<dbReference type="Proteomes" id="UP000660668">
    <property type="component" value="Unassembled WGS sequence"/>
</dbReference>
<dbReference type="AlphaFoldDB" id="A0A930VNM3"/>
<keyword evidence="7" id="KW-1185">Reference proteome</keyword>
<dbReference type="PROSITE" id="PS00211">
    <property type="entry name" value="ABC_TRANSPORTER_1"/>
    <property type="match status" value="1"/>
</dbReference>
<evidence type="ECO:0000313" key="7">
    <source>
        <dbReference type="Proteomes" id="UP000660668"/>
    </source>
</evidence>
<comment type="similarity">
    <text evidence="1">Belongs to the ABC transporter superfamily.</text>
</comment>
<dbReference type="PANTHER" id="PTHR43335:SF2">
    <property type="entry name" value="ABC TRANSPORTER, ATP-BINDING PROTEIN"/>
    <property type="match status" value="1"/>
</dbReference>
<evidence type="ECO:0000256" key="3">
    <source>
        <dbReference type="ARBA" id="ARBA00022741"/>
    </source>
</evidence>
<protein>
    <submittedName>
        <fullName evidence="6">ATP-binding cassette domain-containing protein</fullName>
    </submittedName>
</protein>
<keyword evidence="2" id="KW-0813">Transport</keyword>
<dbReference type="InterPro" id="IPR003439">
    <property type="entry name" value="ABC_transporter-like_ATP-bd"/>
</dbReference>
<dbReference type="GO" id="GO:0016887">
    <property type="term" value="F:ATP hydrolysis activity"/>
    <property type="evidence" value="ECO:0007669"/>
    <property type="project" value="InterPro"/>
</dbReference>
<sequence>MSSLSLENVGKKFGSTPALAGVRLEVEPSVTGLLGPNGAGKTTLLRMAATVLAPDSGRIRILGRDPAHPHERVEIRRRLGYVPQEPGFYRNFTAFDFVDYVAVLKDIAERRRRHDEVRKVLDYVGLRDHAHQRIKALSGGMRQRLALAQALLGDPELLILDEATAGLDPEQRLRFREMISVLPQRPTVLISTHQTDDVSALCQRVVVLIAGTIRFDGTPAELAATASDRVWVDADRDERAAVSWRTSAGQFRHIGERPADAQSVTPTVDDAYLLLSGADISARSS</sequence>
<evidence type="ECO:0000313" key="6">
    <source>
        <dbReference type="EMBL" id="MBF4768931.1"/>
    </source>
</evidence>
<accession>A0A930VNM3</accession>
<name>A0A930VNM3_9ACTN</name>
<dbReference type="PANTHER" id="PTHR43335">
    <property type="entry name" value="ABC TRANSPORTER, ATP-BINDING PROTEIN"/>
    <property type="match status" value="1"/>
</dbReference>
<evidence type="ECO:0000256" key="2">
    <source>
        <dbReference type="ARBA" id="ARBA00022448"/>
    </source>
</evidence>
<keyword evidence="4 6" id="KW-0067">ATP-binding</keyword>
<gene>
    <name evidence="6" type="ORF">ISU10_14285</name>
</gene>
<proteinExistence type="inferred from homology"/>